<keyword evidence="2" id="KW-0812">Transmembrane</keyword>
<dbReference type="GO" id="GO:0009403">
    <property type="term" value="P:toxin biosynthetic process"/>
    <property type="evidence" value="ECO:0007669"/>
    <property type="project" value="InterPro"/>
</dbReference>
<proteinExistence type="predicted"/>
<evidence type="ECO:0000256" key="1">
    <source>
        <dbReference type="ARBA" id="ARBA00004141"/>
    </source>
</evidence>
<dbReference type="Pfam" id="PF02674">
    <property type="entry name" value="Colicin_V"/>
    <property type="match status" value="1"/>
</dbReference>
<organism evidence="5 6">
    <name type="scientific">Buchnera aphidicola</name>
    <name type="common">Aphis craccivora</name>
    <dbReference type="NCBI Taxonomy" id="466616"/>
    <lineage>
        <taxon>Bacteria</taxon>
        <taxon>Pseudomonadati</taxon>
        <taxon>Pseudomonadota</taxon>
        <taxon>Gammaproteobacteria</taxon>
        <taxon>Enterobacterales</taxon>
        <taxon>Erwiniaceae</taxon>
        <taxon>Buchnera</taxon>
    </lineage>
</organism>
<dbReference type="GO" id="GO:0016020">
    <property type="term" value="C:membrane"/>
    <property type="evidence" value="ECO:0007669"/>
    <property type="project" value="UniProtKB-SubCell"/>
</dbReference>
<accession>A0A4D6XP06</accession>
<dbReference type="InterPro" id="IPR003825">
    <property type="entry name" value="Colicin-V_CvpA"/>
</dbReference>
<gene>
    <name evidence="5" type="ORF">OWM53_00860</name>
</gene>
<dbReference type="AlphaFoldDB" id="A0A4D6XP06"/>
<evidence type="ECO:0000256" key="3">
    <source>
        <dbReference type="ARBA" id="ARBA00022989"/>
    </source>
</evidence>
<name>A0A4D6XP06_9GAMM</name>
<dbReference type="Proteomes" id="UP001163441">
    <property type="component" value="Chromosome"/>
</dbReference>
<evidence type="ECO:0000313" key="5">
    <source>
        <dbReference type="EMBL" id="WAI18058.1"/>
    </source>
</evidence>
<keyword evidence="4" id="KW-0472">Membrane</keyword>
<comment type="subcellular location">
    <subcellularLocation>
        <location evidence="1">Membrane</location>
        <topology evidence="1">Multi-pass membrane protein</topology>
    </subcellularLocation>
</comment>
<evidence type="ECO:0000313" key="6">
    <source>
        <dbReference type="Proteomes" id="UP001163441"/>
    </source>
</evidence>
<protein>
    <submittedName>
        <fullName evidence="5">CvpA family protein</fullName>
    </submittedName>
</protein>
<sequence>MLLNFIFNKIIKKFKLLYINIILGGLFGLFRGIILVFFLLFFIYKYSNTIYLNLIEESFLIHLFFTYF</sequence>
<reference evidence="5" key="1">
    <citation type="submission" date="2022-11" db="EMBL/GenBank/DDBJ databases">
        <title>The whole genome sequencing of pests is an important tool to study the evolution of the plant-insect interaction and insecticide resistance.</title>
        <authorList>
            <person name="Kananovich Y."/>
        </authorList>
    </citation>
    <scope>NUCLEOTIDE SEQUENCE</scope>
    <source>
        <strain evidence="5">BSU_Aph_2016</strain>
    </source>
</reference>
<evidence type="ECO:0000256" key="2">
    <source>
        <dbReference type="ARBA" id="ARBA00022692"/>
    </source>
</evidence>
<keyword evidence="3" id="KW-1133">Transmembrane helix</keyword>
<evidence type="ECO:0000256" key="4">
    <source>
        <dbReference type="ARBA" id="ARBA00023136"/>
    </source>
</evidence>
<dbReference type="EMBL" id="CP113403">
    <property type="protein sequence ID" value="WAI18058.1"/>
    <property type="molecule type" value="Genomic_DNA"/>
</dbReference>